<evidence type="ECO:0000256" key="2">
    <source>
        <dbReference type="ARBA" id="ARBA00009045"/>
    </source>
</evidence>
<keyword evidence="11" id="KW-1185">Reference proteome</keyword>
<dbReference type="PANTHER" id="PTHR43066:SF1">
    <property type="entry name" value="RHOMBOID PROTEIN 2"/>
    <property type="match status" value="1"/>
</dbReference>
<name>A0A432XMM1_9GAMM</name>
<dbReference type="Pfam" id="PF01694">
    <property type="entry name" value="Rhomboid"/>
    <property type="match status" value="1"/>
</dbReference>
<dbReference type="RefSeq" id="WP_092839038.1">
    <property type="nucleotide sequence ID" value="NZ_FPCF01000001.1"/>
</dbReference>
<dbReference type="PANTHER" id="PTHR43066">
    <property type="entry name" value="RHOMBOID-RELATED PROTEIN"/>
    <property type="match status" value="1"/>
</dbReference>
<proteinExistence type="inferred from homology"/>
<dbReference type="Proteomes" id="UP000286985">
    <property type="component" value="Unassembled WGS sequence"/>
</dbReference>
<evidence type="ECO:0000313" key="11">
    <source>
        <dbReference type="Proteomes" id="UP000286985"/>
    </source>
</evidence>
<dbReference type="InterPro" id="IPR023826">
    <property type="entry name" value="Rhom-like_SP_proteobac"/>
</dbReference>
<dbReference type="Gene3D" id="1.20.1540.10">
    <property type="entry name" value="Rhomboid-like"/>
    <property type="match status" value="1"/>
</dbReference>
<keyword evidence="5" id="KW-0378">Hydrolase</keyword>
<dbReference type="InterPro" id="IPR035952">
    <property type="entry name" value="Rhomboid-like_sf"/>
</dbReference>
<dbReference type="InterPro" id="IPR022764">
    <property type="entry name" value="Peptidase_S54_rhomboid_dom"/>
</dbReference>
<keyword evidence="6 8" id="KW-1133">Transmembrane helix</keyword>
<comment type="subcellular location">
    <subcellularLocation>
        <location evidence="1">Membrane</location>
        <topology evidence="1">Multi-pass membrane protein</topology>
    </subcellularLocation>
</comment>
<feature type="transmembrane region" description="Helical" evidence="8">
    <location>
        <begin position="7"/>
        <end position="26"/>
    </location>
</feature>
<dbReference type="SUPFAM" id="SSF144091">
    <property type="entry name" value="Rhomboid-like"/>
    <property type="match status" value="1"/>
</dbReference>
<reference evidence="11" key="1">
    <citation type="journal article" date="2018" name="Front. Microbiol.">
        <title>Genome-Based Analysis Reveals the Taxonomy and Diversity of the Family Idiomarinaceae.</title>
        <authorList>
            <person name="Liu Y."/>
            <person name="Lai Q."/>
            <person name="Shao Z."/>
        </authorList>
    </citation>
    <scope>NUCLEOTIDE SEQUENCE [LARGE SCALE GENOMIC DNA]</scope>
    <source>
        <strain evidence="11">908033</strain>
    </source>
</reference>
<dbReference type="GO" id="GO:0004252">
    <property type="term" value="F:serine-type endopeptidase activity"/>
    <property type="evidence" value="ECO:0007669"/>
    <property type="project" value="InterPro"/>
</dbReference>
<gene>
    <name evidence="10" type="primary">rrtA</name>
    <name evidence="10" type="ORF">CWE24_05700</name>
</gene>
<evidence type="ECO:0000313" key="10">
    <source>
        <dbReference type="EMBL" id="RUO49960.1"/>
    </source>
</evidence>
<accession>A0A432XMM1</accession>
<comment type="caution">
    <text evidence="10">The sequence shown here is derived from an EMBL/GenBank/DDBJ whole genome shotgun (WGS) entry which is preliminary data.</text>
</comment>
<feature type="domain" description="Peptidase S54 rhomboid" evidence="9">
    <location>
        <begin position="48"/>
        <end position="188"/>
    </location>
</feature>
<evidence type="ECO:0000256" key="7">
    <source>
        <dbReference type="ARBA" id="ARBA00023136"/>
    </source>
</evidence>
<protein>
    <submittedName>
        <fullName evidence="10">Rhombosortase</fullName>
    </submittedName>
</protein>
<evidence type="ECO:0000256" key="3">
    <source>
        <dbReference type="ARBA" id="ARBA00022670"/>
    </source>
</evidence>
<dbReference type="EMBL" id="PIPU01000001">
    <property type="protein sequence ID" value="RUO49960.1"/>
    <property type="molecule type" value="Genomic_DNA"/>
</dbReference>
<dbReference type="STRING" id="519452.SAMN04488139_1281"/>
<evidence type="ECO:0000256" key="1">
    <source>
        <dbReference type="ARBA" id="ARBA00004141"/>
    </source>
</evidence>
<keyword evidence="7 8" id="KW-0472">Membrane</keyword>
<comment type="similarity">
    <text evidence="2">Belongs to the peptidase S54 family.</text>
</comment>
<evidence type="ECO:0000256" key="4">
    <source>
        <dbReference type="ARBA" id="ARBA00022692"/>
    </source>
</evidence>
<evidence type="ECO:0000256" key="8">
    <source>
        <dbReference type="SAM" id="Phobius"/>
    </source>
</evidence>
<keyword evidence="4 8" id="KW-0812">Transmembrane</keyword>
<feature type="transmembrane region" description="Helical" evidence="8">
    <location>
        <begin position="141"/>
        <end position="162"/>
    </location>
</feature>
<evidence type="ECO:0000256" key="6">
    <source>
        <dbReference type="ARBA" id="ARBA00022989"/>
    </source>
</evidence>
<feature type="transmembrane region" description="Helical" evidence="8">
    <location>
        <begin position="64"/>
        <end position="80"/>
    </location>
</feature>
<evidence type="ECO:0000259" key="9">
    <source>
        <dbReference type="Pfam" id="PF01694"/>
    </source>
</evidence>
<sequence length="214" mass="23850">MHKVNEAIQVIICSLVLAAVAIWLPYYQVETGSLLNQYDFAQALAWQEPWRLVTAHIFHLDARHVLYNALGLVVVCVFFARHFDVRTWLNAILVIATLCSILVWLVGVPERFVGLSGLIHGLLVMSLLLEWAKQKYSFNDWLPPLSIALLTLKVVLEIAGLLDSQILLSQGNTFGYVHGAGLVAGVVAWRLHRRRLASLAITPSKSTATDNSRD</sequence>
<feature type="transmembrane region" description="Helical" evidence="8">
    <location>
        <begin position="174"/>
        <end position="191"/>
    </location>
</feature>
<feature type="transmembrane region" description="Helical" evidence="8">
    <location>
        <begin position="87"/>
        <end position="106"/>
    </location>
</feature>
<feature type="transmembrane region" description="Helical" evidence="8">
    <location>
        <begin position="112"/>
        <end position="129"/>
    </location>
</feature>
<dbReference type="OrthoDB" id="196054at2"/>
<dbReference type="AlphaFoldDB" id="A0A432XMM1"/>
<organism evidence="10 11">
    <name type="scientific">Pseudidiomarina donghaiensis</name>
    <dbReference type="NCBI Taxonomy" id="519452"/>
    <lineage>
        <taxon>Bacteria</taxon>
        <taxon>Pseudomonadati</taxon>
        <taxon>Pseudomonadota</taxon>
        <taxon>Gammaproteobacteria</taxon>
        <taxon>Alteromonadales</taxon>
        <taxon>Idiomarinaceae</taxon>
        <taxon>Pseudidiomarina</taxon>
    </lineage>
</organism>
<dbReference type="GO" id="GO:0016020">
    <property type="term" value="C:membrane"/>
    <property type="evidence" value="ECO:0007669"/>
    <property type="project" value="UniProtKB-SubCell"/>
</dbReference>
<dbReference type="GO" id="GO:0006508">
    <property type="term" value="P:proteolysis"/>
    <property type="evidence" value="ECO:0007669"/>
    <property type="project" value="UniProtKB-KW"/>
</dbReference>
<dbReference type="NCBIfam" id="TIGR03902">
    <property type="entry name" value="rhom_GG_sort"/>
    <property type="match status" value="1"/>
</dbReference>
<keyword evidence="3" id="KW-0645">Protease</keyword>
<evidence type="ECO:0000256" key="5">
    <source>
        <dbReference type="ARBA" id="ARBA00022801"/>
    </source>
</evidence>